<sequence length="171" mass="19322">SRTVAEMFALGWGADGVAWEWRRQLRAWEEEMLGECYTVRGAYQVLISHALVIMGVADNLVWHPQVPLKVSIFAWRLLRDRLPTRVNLDRELSLGFSASMAWHSFGGLFYTTGSLYPVYIFSRCFSSASIIFTAHLACLYVGSVDGEKSSIVYRLSRDAPHFVGQDQAILL</sequence>
<dbReference type="EMBL" id="LXQA010065325">
    <property type="protein sequence ID" value="MCI07423.1"/>
    <property type="molecule type" value="Genomic_DNA"/>
</dbReference>
<reference evidence="2 3" key="1">
    <citation type="journal article" date="2018" name="Front. Plant Sci.">
        <title>Red Clover (Trifolium pratense) and Zigzag Clover (T. medium) - A Picture of Genomic Similarities and Differences.</title>
        <authorList>
            <person name="Dluhosova J."/>
            <person name="Istvanek J."/>
            <person name="Nedelnik J."/>
            <person name="Repkova J."/>
        </authorList>
    </citation>
    <scope>NUCLEOTIDE SEQUENCE [LARGE SCALE GENOMIC DNA]</scope>
    <source>
        <strain evidence="3">cv. 10/8</strain>
        <tissue evidence="2">Leaf</tissue>
    </source>
</reference>
<proteinExistence type="predicted"/>
<dbReference type="GO" id="GO:0004386">
    <property type="term" value="F:helicase activity"/>
    <property type="evidence" value="ECO:0007669"/>
    <property type="project" value="UniProtKB-KW"/>
</dbReference>
<keyword evidence="2" id="KW-0067">ATP-binding</keyword>
<evidence type="ECO:0000259" key="1">
    <source>
        <dbReference type="Pfam" id="PF13966"/>
    </source>
</evidence>
<keyword evidence="3" id="KW-1185">Reference proteome</keyword>
<dbReference type="PANTHER" id="PTHR36617">
    <property type="entry name" value="PROTEIN, PUTATIVE-RELATED"/>
    <property type="match status" value="1"/>
</dbReference>
<protein>
    <submittedName>
        <fullName evidence="2">Helicase-like protein</fullName>
    </submittedName>
</protein>
<evidence type="ECO:0000313" key="2">
    <source>
        <dbReference type="EMBL" id="MCI07423.1"/>
    </source>
</evidence>
<organism evidence="2 3">
    <name type="scientific">Trifolium medium</name>
    <dbReference type="NCBI Taxonomy" id="97028"/>
    <lineage>
        <taxon>Eukaryota</taxon>
        <taxon>Viridiplantae</taxon>
        <taxon>Streptophyta</taxon>
        <taxon>Embryophyta</taxon>
        <taxon>Tracheophyta</taxon>
        <taxon>Spermatophyta</taxon>
        <taxon>Magnoliopsida</taxon>
        <taxon>eudicotyledons</taxon>
        <taxon>Gunneridae</taxon>
        <taxon>Pentapetalae</taxon>
        <taxon>rosids</taxon>
        <taxon>fabids</taxon>
        <taxon>Fabales</taxon>
        <taxon>Fabaceae</taxon>
        <taxon>Papilionoideae</taxon>
        <taxon>50 kb inversion clade</taxon>
        <taxon>NPAAA clade</taxon>
        <taxon>Hologalegina</taxon>
        <taxon>IRL clade</taxon>
        <taxon>Trifolieae</taxon>
        <taxon>Trifolium</taxon>
    </lineage>
</organism>
<name>A0A392P5S2_9FABA</name>
<accession>A0A392P5S2</accession>
<dbReference type="InterPro" id="IPR026960">
    <property type="entry name" value="RVT-Znf"/>
</dbReference>
<keyword evidence="2" id="KW-0547">Nucleotide-binding</keyword>
<dbReference type="Pfam" id="PF13966">
    <property type="entry name" value="zf-RVT"/>
    <property type="match status" value="1"/>
</dbReference>
<dbReference type="PANTHER" id="PTHR36617:SF5">
    <property type="entry name" value="OS05G0421675 PROTEIN"/>
    <property type="match status" value="1"/>
</dbReference>
<keyword evidence="2" id="KW-0378">Hydrolase</keyword>
<feature type="domain" description="Reverse transcriptase zinc-binding" evidence="1">
    <location>
        <begin position="37"/>
        <end position="90"/>
    </location>
</feature>
<comment type="caution">
    <text evidence="2">The sequence shown here is derived from an EMBL/GenBank/DDBJ whole genome shotgun (WGS) entry which is preliminary data.</text>
</comment>
<dbReference type="AlphaFoldDB" id="A0A392P5S2"/>
<keyword evidence="2" id="KW-0347">Helicase</keyword>
<dbReference type="Proteomes" id="UP000265520">
    <property type="component" value="Unassembled WGS sequence"/>
</dbReference>
<evidence type="ECO:0000313" key="3">
    <source>
        <dbReference type="Proteomes" id="UP000265520"/>
    </source>
</evidence>
<feature type="non-terminal residue" evidence="2">
    <location>
        <position position="1"/>
    </location>
</feature>